<organism evidence="2 3">
    <name type="scientific">Synaphobranchus kaupii</name>
    <name type="common">Kaup's arrowtooth eel</name>
    <dbReference type="NCBI Taxonomy" id="118154"/>
    <lineage>
        <taxon>Eukaryota</taxon>
        <taxon>Metazoa</taxon>
        <taxon>Chordata</taxon>
        <taxon>Craniata</taxon>
        <taxon>Vertebrata</taxon>
        <taxon>Euteleostomi</taxon>
        <taxon>Actinopterygii</taxon>
        <taxon>Neopterygii</taxon>
        <taxon>Teleostei</taxon>
        <taxon>Anguilliformes</taxon>
        <taxon>Synaphobranchidae</taxon>
        <taxon>Synaphobranchus</taxon>
    </lineage>
</organism>
<keyword evidence="3" id="KW-1185">Reference proteome</keyword>
<dbReference type="Proteomes" id="UP001152622">
    <property type="component" value="Chromosome 16"/>
</dbReference>
<accession>A0A9Q1EKS5</accession>
<gene>
    <name evidence="2" type="ORF">SKAU_G00352430</name>
</gene>
<feature type="compositionally biased region" description="Pro residues" evidence="1">
    <location>
        <begin position="24"/>
        <end position="36"/>
    </location>
</feature>
<proteinExistence type="predicted"/>
<evidence type="ECO:0000313" key="2">
    <source>
        <dbReference type="EMBL" id="KAJ8340610.1"/>
    </source>
</evidence>
<comment type="caution">
    <text evidence="2">The sequence shown here is derived from an EMBL/GenBank/DDBJ whole genome shotgun (WGS) entry which is preliminary data.</text>
</comment>
<protein>
    <submittedName>
        <fullName evidence="2">Uncharacterized protein</fullName>
    </submittedName>
</protein>
<name>A0A9Q1EKS5_SYNKA</name>
<dbReference type="AlphaFoldDB" id="A0A9Q1EKS5"/>
<dbReference type="EMBL" id="JAINUF010000016">
    <property type="protein sequence ID" value="KAJ8340610.1"/>
    <property type="molecule type" value="Genomic_DNA"/>
</dbReference>
<evidence type="ECO:0000256" key="1">
    <source>
        <dbReference type="SAM" id="MobiDB-lite"/>
    </source>
</evidence>
<sequence>MGSEEYWYAARERSLLRTLLSSPPQSPPPRSSPFPFPHSNRDAEGTAIITFDSIIYRLRAHKDGRSRGDTEENSDAQRCYWYNSCECRRNTNPNHSRQFYHCAVRRAVAPAHNESQKHCQRH</sequence>
<feature type="region of interest" description="Disordered" evidence="1">
    <location>
        <begin position="19"/>
        <end position="42"/>
    </location>
</feature>
<reference evidence="2" key="1">
    <citation type="journal article" date="2023" name="Science">
        <title>Genome structures resolve the early diversification of teleost fishes.</title>
        <authorList>
            <person name="Parey E."/>
            <person name="Louis A."/>
            <person name="Montfort J."/>
            <person name="Bouchez O."/>
            <person name="Roques C."/>
            <person name="Iampietro C."/>
            <person name="Lluch J."/>
            <person name="Castinel A."/>
            <person name="Donnadieu C."/>
            <person name="Desvignes T."/>
            <person name="Floi Bucao C."/>
            <person name="Jouanno E."/>
            <person name="Wen M."/>
            <person name="Mejri S."/>
            <person name="Dirks R."/>
            <person name="Jansen H."/>
            <person name="Henkel C."/>
            <person name="Chen W.J."/>
            <person name="Zahm M."/>
            <person name="Cabau C."/>
            <person name="Klopp C."/>
            <person name="Thompson A.W."/>
            <person name="Robinson-Rechavi M."/>
            <person name="Braasch I."/>
            <person name="Lecointre G."/>
            <person name="Bobe J."/>
            <person name="Postlethwait J.H."/>
            <person name="Berthelot C."/>
            <person name="Roest Crollius H."/>
            <person name="Guiguen Y."/>
        </authorList>
    </citation>
    <scope>NUCLEOTIDE SEQUENCE</scope>
    <source>
        <strain evidence="2">WJC10195</strain>
    </source>
</reference>
<evidence type="ECO:0000313" key="3">
    <source>
        <dbReference type="Proteomes" id="UP001152622"/>
    </source>
</evidence>